<dbReference type="PANTHER" id="PTHR33133:SF14">
    <property type="entry name" value="OS06G0653700 PROTEIN"/>
    <property type="match status" value="1"/>
</dbReference>
<feature type="signal peptide" evidence="2">
    <location>
        <begin position="1"/>
        <end position="26"/>
    </location>
</feature>
<evidence type="ECO:0000313" key="3">
    <source>
        <dbReference type="EMBL" id="KAF8687215.1"/>
    </source>
</evidence>
<reference evidence="3" key="1">
    <citation type="submission" date="2020-07" db="EMBL/GenBank/DDBJ databases">
        <title>Genome sequence and genetic diversity analysis of an under-domesticated orphan crop, white fonio (Digitaria exilis).</title>
        <authorList>
            <person name="Bennetzen J.L."/>
            <person name="Chen S."/>
            <person name="Ma X."/>
            <person name="Wang X."/>
            <person name="Yssel A.E.J."/>
            <person name="Chaluvadi S.R."/>
            <person name="Johnson M."/>
            <person name="Gangashetty P."/>
            <person name="Hamidou F."/>
            <person name="Sanogo M.D."/>
            <person name="Zwaenepoel A."/>
            <person name="Wallace J."/>
            <person name="Van De Peer Y."/>
            <person name="Van Deynze A."/>
        </authorList>
    </citation>
    <scope>NUCLEOTIDE SEQUENCE</scope>
    <source>
        <tissue evidence="3">Leaves</tissue>
    </source>
</reference>
<protein>
    <submittedName>
        <fullName evidence="3">Uncharacterized protein</fullName>
    </submittedName>
</protein>
<keyword evidence="1" id="KW-1133">Transmembrane helix</keyword>
<name>A0A835EE49_9POAL</name>
<feature type="transmembrane region" description="Helical" evidence="1">
    <location>
        <begin position="97"/>
        <end position="116"/>
    </location>
</feature>
<accession>A0A835EE49</accession>
<gene>
    <name evidence="3" type="ORF">HU200_042883</name>
</gene>
<keyword evidence="2" id="KW-0732">Signal</keyword>
<dbReference type="Proteomes" id="UP000636709">
    <property type="component" value="Unassembled WGS sequence"/>
</dbReference>
<feature type="transmembrane region" description="Helical" evidence="1">
    <location>
        <begin position="128"/>
        <end position="151"/>
    </location>
</feature>
<evidence type="ECO:0000313" key="4">
    <source>
        <dbReference type="Proteomes" id="UP000636709"/>
    </source>
</evidence>
<dbReference type="EMBL" id="JACEFO010002056">
    <property type="protein sequence ID" value="KAF8687215.1"/>
    <property type="molecule type" value="Genomic_DNA"/>
</dbReference>
<comment type="caution">
    <text evidence="3">The sequence shown here is derived from an EMBL/GenBank/DDBJ whole genome shotgun (WGS) entry which is preliminary data.</text>
</comment>
<keyword evidence="4" id="KW-1185">Reference proteome</keyword>
<dbReference type="OrthoDB" id="696600at2759"/>
<keyword evidence="1" id="KW-0472">Membrane</keyword>
<dbReference type="PROSITE" id="PS51257">
    <property type="entry name" value="PROKAR_LIPOPROTEIN"/>
    <property type="match status" value="1"/>
</dbReference>
<evidence type="ECO:0000256" key="1">
    <source>
        <dbReference type="SAM" id="Phobius"/>
    </source>
</evidence>
<dbReference type="AlphaFoldDB" id="A0A835EE49"/>
<keyword evidence="1" id="KW-0812">Transmembrane</keyword>
<evidence type="ECO:0000256" key="2">
    <source>
        <dbReference type="SAM" id="SignalP"/>
    </source>
</evidence>
<feature type="transmembrane region" description="Helical" evidence="1">
    <location>
        <begin position="220"/>
        <end position="245"/>
    </location>
</feature>
<organism evidence="3 4">
    <name type="scientific">Digitaria exilis</name>
    <dbReference type="NCBI Taxonomy" id="1010633"/>
    <lineage>
        <taxon>Eukaryota</taxon>
        <taxon>Viridiplantae</taxon>
        <taxon>Streptophyta</taxon>
        <taxon>Embryophyta</taxon>
        <taxon>Tracheophyta</taxon>
        <taxon>Spermatophyta</taxon>
        <taxon>Magnoliopsida</taxon>
        <taxon>Liliopsida</taxon>
        <taxon>Poales</taxon>
        <taxon>Poaceae</taxon>
        <taxon>PACMAD clade</taxon>
        <taxon>Panicoideae</taxon>
        <taxon>Panicodae</taxon>
        <taxon>Paniceae</taxon>
        <taxon>Anthephorinae</taxon>
        <taxon>Digitaria</taxon>
    </lineage>
</organism>
<dbReference type="PANTHER" id="PTHR33133">
    <property type="entry name" value="OS08G0107100 PROTEIN-RELATED"/>
    <property type="match status" value="1"/>
</dbReference>
<proteinExistence type="predicted"/>
<feature type="chain" id="PRO_5032414555" evidence="2">
    <location>
        <begin position="27"/>
        <end position="293"/>
    </location>
</feature>
<feature type="transmembrane region" description="Helical" evidence="1">
    <location>
        <begin position="194"/>
        <end position="214"/>
    </location>
</feature>
<sequence length="293" mass="30444">MAAEKKTKRSPSAVTVALLVLASCRASSSSPSPTTLDDDDPAAARGVEPVGYLASVASSVLAAYIASAATSRTRRRRLSPGALLAELRRTWARSMATALYIELLTAAMVLLLSTLGELLSSIAGDGSLAAGILAASGSVALAGWLGTVLFAHSDIACRMSLVVAAVEEEEEEEVYYEGASACVRRAEQLVAGHGVRGAAVGLVAGAIEQAPAWLCGDGAAPAVVFGLVVLAAKVVACCACAAFYYDCRRRHDSKELKVEGMTKGWQVDGCDVSDESEVEEFGFGSVFQCFRLT</sequence>